<dbReference type="SUPFAM" id="SSF47336">
    <property type="entry name" value="ACP-like"/>
    <property type="match status" value="1"/>
</dbReference>
<dbReference type="GO" id="GO:0031177">
    <property type="term" value="F:phosphopantetheine binding"/>
    <property type="evidence" value="ECO:0007669"/>
    <property type="project" value="InterPro"/>
</dbReference>
<dbReference type="InterPro" id="IPR036291">
    <property type="entry name" value="NAD(P)-bd_dom_sf"/>
</dbReference>
<dbReference type="InterPro" id="IPR013149">
    <property type="entry name" value="ADH-like_C"/>
</dbReference>
<dbReference type="Pfam" id="PF21089">
    <property type="entry name" value="PKS_DH_N"/>
    <property type="match status" value="1"/>
</dbReference>
<dbReference type="GO" id="GO:0005737">
    <property type="term" value="C:cytoplasm"/>
    <property type="evidence" value="ECO:0007669"/>
    <property type="project" value="TreeGrafter"/>
</dbReference>
<keyword evidence="2" id="KW-0597">Phosphoprotein</keyword>
<dbReference type="SUPFAM" id="SSF55048">
    <property type="entry name" value="Probable ACP-binding domain of malonyl-CoA ACP transacylase"/>
    <property type="match status" value="1"/>
</dbReference>
<dbReference type="PROSITE" id="PS00606">
    <property type="entry name" value="KS3_1"/>
    <property type="match status" value="1"/>
</dbReference>
<dbReference type="InterPro" id="IPR042104">
    <property type="entry name" value="PKS_dehydratase_sf"/>
</dbReference>
<dbReference type="InterPro" id="IPR032821">
    <property type="entry name" value="PKS_assoc"/>
</dbReference>
<evidence type="ECO:0000259" key="9">
    <source>
        <dbReference type="PROSITE" id="PS52019"/>
    </source>
</evidence>
<dbReference type="Pfam" id="PF08240">
    <property type="entry name" value="ADH_N"/>
    <property type="match status" value="1"/>
</dbReference>
<dbReference type="InterPro" id="IPR016036">
    <property type="entry name" value="Malonyl_transacylase_ACP-bd"/>
</dbReference>
<dbReference type="PROSITE" id="PS52004">
    <property type="entry name" value="KS3_2"/>
    <property type="match status" value="1"/>
</dbReference>
<dbReference type="InterPro" id="IPR014031">
    <property type="entry name" value="Ketoacyl_synth_C"/>
</dbReference>
<dbReference type="SMART" id="SM00829">
    <property type="entry name" value="PKS_ER"/>
    <property type="match status" value="1"/>
</dbReference>
<dbReference type="SMART" id="SM00825">
    <property type="entry name" value="PKS_KS"/>
    <property type="match status" value="1"/>
</dbReference>
<dbReference type="InterPro" id="IPR020807">
    <property type="entry name" value="PKS_DH"/>
</dbReference>
<dbReference type="Pfam" id="PF00550">
    <property type="entry name" value="PP-binding"/>
    <property type="match status" value="1"/>
</dbReference>
<dbReference type="InterPro" id="IPR009081">
    <property type="entry name" value="PP-bd_ACP"/>
</dbReference>
<dbReference type="InterPro" id="IPR016035">
    <property type="entry name" value="Acyl_Trfase/lysoPLipase"/>
</dbReference>
<dbReference type="STRING" id="1430326.B8W66_02835"/>
<dbReference type="Pfam" id="PF00107">
    <property type="entry name" value="ADH_zinc_N"/>
    <property type="match status" value="1"/>
</dbReference>
<dbReference type="SUPFAM" id="SSF52151">
    <property type="entry name" value="FabD/lysophospholipase-like"/>
    <property type="match status" value="1"/>
</dbReference>
<dbReference type="Gene3D" id="3.30.70.3290">
    <property type="match status" value="1"/>
</dbReference>
<keyword evidence="5" id="KW-0511">Multifunctional enzyme</keyword>
<dbReference type="SMART" id="SM00827">
    <property type="entry name" value="PKS_AT"/>
    <property type="match status" value="1"/>
</dbReference>
<evidence type="ECO:0000259" key="8">
    <source>
        <dbReference type="PROSITE" id="PS52004"/>
    </source>
</evidence>
<dbReference type="GO" id="GO:0005886">
    <property type="term" value="C:plasma membrane"/>
    <property type="evidence" value="ECO:0007669"/>
    <property type="project" value="TreeGrafter"/>
</dbReference>
<dbReference type="InterPro" id="IPR057326">
    <property type="entry name" value="KR_dom"/>
</dbReference>
<dbReference type="SMART" id="SM00822">
    <property type="entry name" value="PKS_KR"/>
    <property type="match status" value="1"/>
</dbReference>
<dbReference type="GO" id="GO:0004312">
    <property type="term" value="F:fatty acid synthase activity"/>
    <property type="evidence" value="ECO:0007669"/>
    <property type="project" value="TreeGrafter"/>
</dbReference>
<dbReference type="GO" id="GO:0016491">
    <property type="term" value="F:oxidoreductase activity"/>
    <property type="evidence" value="ECO:0007669"/>
    <property type="project" value="InterPro"/>
</dbReference>
<dbReference type="Gene3D" id="3.40.366.10">
    <property type="entry name" value="Malonyl-Coenzyme A Acyl Carrier Protein, domain 2"/>
    <property type="match status" value="1"/>
</dbReference>
<reference evidence="10 11" key="1">
    <citation type="submission" date="2017-04" db="EMBL/GenBank/DDBJ databases">
        <title>The new phylogeny of genus Mycobacterium.</title>
        <authorList>
            <person name="Tortoli E."/>
            <person name="Trovato A."/>
            <person name="Cirillo D.M."/>
        </authorList>
    </citation>
    <scope>NUCLEOTIDE SEQUENCE [LARGE SCALE GENOMIC DNA]</scope>
    <source>
        <strain evidence="10 11">TBL 1200985</strain>
    </source>
</reference>
<feature type="region of interest" description="C-terminal hotdog fold" evidence="7">
    <location>
        <begin position="1018"/>
        <end position="1159"/>
    </location>
</feature>
<dbReference type="InterPro" id="IPR016039">
    <property type="entry name" value="Thiolase-like"/>
</dbReference>
<dbReference type="InterPro" id="IPR014043">
    <property type="entry name" value="Acyl_transferase_dom"/>
</dbReference>
<evidence type="ECO:0000256" key="3">
    <source>
        <dbReference type="ARBA" id="ARBA00022679"/>
    </source>
</evidence>
<dbReference type="CDD" id="cd00833">
    <property type="entry name" value="PKS"/>
    <property type="match status" value="1"/>
</dbReference>
<evidence type="ECO:0000256" key="7">
    <source>
        <dbReference type="PROSITE-ProRule" id="PRU01363"/>
    </source>
</evidence>
<name>A0A1X2LZ82_9MYCO</name>
<dbReference type="EMBL" id="NCXP01000002">
    <property type="protein sequence ID" value="OSC42508.1"/>
    <property type="molecule type" value="Genomic_DNA"/>
</dbReference>
<feature type="domain" description="Ketosynthase family 3 (KS3)" evidence="8">
    <location>
        <begin position="1"/>
        <end position="429"/>
    </location>
</feature>
<keyword evidence="6" id="KW-0012">Acyltransferase</keyword>
<comment type="caution">
    <text evidence="10">The sequence shown here is derived from an EMBL/GenBank/DDBJ whole genome shotgun (WGS) entry which is preliminary data.</text>
</comment>
<dbReference type="Gene3D" id="3.90.180.10">
    <property type="entry name" value="Medium-chain alcohol dehydrogenases, catalytic domain"/>
    <property type="match status" value="1"/>
</dbReference>
<dbReference type="InterPro" id="IPR049551">
    <property type="entry name" value="PKS_DH_C"/>
</dbReference>
<dbReference type="FunFam" id="3.40.366.10:FF:000002">
    <property type="entry name" value="Probable polyketide synthase 2"/>
    <property type="match status" value="1"/>
</dbReference>
<evidence type="ECO:0000256" key="5">
    <source>
        <dbReference type="ARBA" id="ARBA00023268"/>
    </source>
</evidence>
<dbReference type="Gene3D" id="1.10.1200.10">
    <property type="entry name" value="ACP-like"/>
    <property type="match status" value="1"/>
</dbReference>
<dbReference type="GO" id="GO:0004315">
    <property type="term" value="F:3-oxoacyl-[acyl-carrier-protein] synthase activity"/>
    <property type="evidence" value="ECO:0007669"/>
    <property type="project" value="InterPro"/>
</dbReference>
<dbReference type="PANTHER" id="PTHR43775:SF37">
    <property type="entry name" value="SI:DKEY-61P9.11"/>
    <property type="match status" value="1"/>
</dbReference>
<keyword evidence="11" id="KW-1185">Reference proteome</keyword>
<organism evidence="10 11">
    <name type="scientific">Mycobacterium decipiens</name>
    <dbReference type="NCBI Taxonomy" id="1430326"/>
    <lineage>
        <taxon>Bacteria</taxon>
        <taxon>Bacillati</taxon>
        <taxon>Actinomycetota</taxon>
        <taxon>Actinomycetes</taxon>
        <taxon>Mycobacteriales</taxon>
        <taxon>Mycobacteriaceae</taxon>
        <taxon>Mycobacterium</taxon>
    </lineage>
</organism>
<evidence type="ECO:0000313" key="10">
    <source>
        <dbReference type="EMBL" id="OSC42508.1"/>
    </source>
</evidence>
<proteinExistence type="predicted"/>
<dbReference type="InterPro" id="IPR013968">
    <property type="entry name" value="PKS_KR"/>
</dbReference>
<dbReference type="SMART" id="SM00826">
    <property type="entry name" value="PKS_DH"/>
    <property type="match status" value="1"/>
</dbReference>
<dbReference type="Pfam" id="PF00698">
    <property type="entry name" value="Acyl_transf_1"/>
    <property type="match status" value="1"/>
</dbReference>
<accession>A0A1X2LZ82</accession>
<dbReference type="SUPFAM" id="SSF53901">
    <property type="entry name" value="Thiolase-like"/>
    <property type="match status" value="1"/>
</dbReference>
<dbReference type="Gene3D" id="3.10.129.110">
    <property type="entry name" value="Polyketide synthase dehydratase"/>
    <property type="match status" value="1"/>
</dbReference>
<dbReference type="PROSITE" id="PS01162">
    <property type="entry name" value="QOR_ZETA_CRYSTAL"/>
    <property type="match status" value="1"/>
</dbReference>
<dbReference type="OrthoDB" id="9778690at2"/>
<dbReference type="Pfam" id="PF02801">
    <property type="entry name" value="Ketoacyl-synt_C"/>
    <property type="match status" value="1"/>
</dbReference>
<gene>
    <name evidence="10" type="ORF">B8W66_02835</name>
</gene>
<dbReference type="CDD" id="cd05195">
    <property type="entry name" value="enoyl_red"/>
    <property type="match status" value="1"/>
</dbReference>
<keyword evidence="3" id="KW-0808">Transferase</keyword>
<dbReference type="InterPro" id="IPR049900">
    <property type="entry name" value="PKS_mFAS_DH"/>
</dbReference>
<dbReference type="PROSITE" id="PS52019">
    <property type="entry name" value="PKS_MFAS_DH"/>
    <property type="match status" value="1"/>
</dbReference>
<evidence type="ECO:0000256" key="1">
    <source>
        <dbReference type="ARBA" id="ARBA00022450"/>
    </source>
</evidence>
<dbReference type="InterPro" id="IPR002364">
    <property type="entry name" value="Quin_OxRdtase/zeta-crystal_CS"/>
</dbReference>
<dbReference type="Pfam" id="PF14765">
    <property type="entry name" value="PS-DH"/>
    <property type="match status" value="1"/>
</dbReference>
<dbReference type="InterPro" id="IPR013154">
    <property type="entry name" value="ADH-like_N"/>
</dbReference>
<dbReference type="RefSeq" id="WP_085323519.1">
    <property type="nucleotide sequence ID" value="NZ_NCXP01000002.1"/>
</dbReference>
<dbReference type="InterPro" id="IPR036736">
    <property type="entry name" value="ACP-like_sf"/>
</dbReference>
<evidence type="ECO:0000256" key="4">
    <source>
        <dbReference type="ARBA" id="ARBA00022857"/>
    </source>
</evidence>
<dbReference type="InterPro" id="IPR020841">
    <property type="entry name" value="PKS_Beta-ketoAc_synthase_dom"/>
</dbReference>
<dbReference type="Gene3D" id="3.40.47.10">
    <property type="match status" value="1"/>
</dbReference>
<protein>
    <submittedName>
        <fullName evidence="10">Polyketide synthase</fullName>
    </submittedName>
</protein>
<evidence type="ECO:0000313" key="11">
    <source>
        <dbReference type="Proteomes" id="UP000193247"/>
    </source>
</evidence>
<dbReference type="InterPro" id="IPR020806">
    <property type="entry name" value="PKS_PP-bd"/>
</dbReference>
<dbReference type="InterPro" id="IPR049552">
    <property type="entry name" value="PKS_DH_N"/>
</dbReference>
<feature type="region of interest" description="N-terminal hotdog fold" evidence="7">
    <location>
        <begin position="886"/>
        <end position="1007"/>
    </location>
</feature>
<keyword evidence="4" id="KW-0521">NADP</keyword>
<dbReference type="SMART" id="SM00823">
    <property type="entry name" value="PKS_PP"/>
    <property type="match status" value="1"/>
</dbReference>
<dbReference type="InterPro" id="IPR050091">
    <property type="entry name" value="PKS_NRPS_Biosynth_Enz"/>
</dbReference>
<dbReference type="Pfam" id="PF16197">
    <property type="entry name" value="KAsynt_C_assoc"/>
    <property type="match status" value="1"/>
</dbReference>
<sequence length="2110" mass="226776">MSRIAIVGIGCRYAGGIDSPDSFWDFVVNKKDNAIVDIPADRWDYRRFYDPDKSAAGRSYTKRGAFLTCDPWKFDPEFFGISPREATVMDPQQRLIMEVAWEAADDAGVAGRLAGSSVGVYVGAFNVDFSVTTMAIPVIPHFDMNTSTAASFTMLSNRLSFALNLMGPALTVDTACSSSLVAFHLACQAVASGDCEMALAGGVNVMLQPEMFVSMCKGGFLAADGRSKSFSAIGDGYGRGEGAGMVLLRRLEDAVRDGDRIYAVVAATGSNQDGRTNVMTVPNGDAQETLARSVCARSGFAPHEVTYVEAHGTGTPVGDPIELGALGRAYGCVEGRSKPLAVGSLKATLGHTEAASGIGSVIKAALAIHNRTLPPQGWFSDPNPEIAFDELQLTIQVEPQPIDSAVERMTVAVNGFGYGGTNAHAILTEPIAELMAPKPRSSTRQNIGIFPLSARGEAATRELAGAYAELLDTGTDPHDLIEAAWNRRAHHRNRAAVTFADSADLAERLRLVSTGDGPVSSVVDNSAGVAFVFSGMGTQWWAMGRDLLNAGGVFAAEAARIDECYQSIAGRSIIEELFRSQDDSKITSTAIAQPATFLLQVALTCELAEHGIKPSALVGHSMGEVPAAYLAGALSLHEALLVTHHRARLQATTAGTGGMLAVGLPYKELRELVPADLQIDVAAMNSPSAVTVAGEVSHLEALAEILTERGIFNRRLRVEVPYHSHRMDPILDELRAELANLAPQQPRIPLYSTVTGELATGLLDADYWCANVREPVRFADAIKTLVGDGHRVFLEVGPHPALSANIREVLLKGHEIGVSIPTLDRTRPDADSLRQTLAELYNAGSLDATALCTEISPFFKLPSYPWQRQRLHKELAVFEQMKFGTPGNYSMLGDPDLDRSSVWELHVSGQTLPWLADHVVNDACLLPGTAYLDAALSAAAVRAGTESAIADDVRFASPLFFDPADATVLRTEVDEATRRFTIKSRAGTGTIWTTHATGRLVDGKCVATQHSIPDAIGMVEIGPGELYAAMSRNGMNYGPNFQRVTSLRANSTQAVGTLDAKSDEDTAKHLVHPGVIDAAFHTISPLIEQSVGRTLGAIVPIGVDKVRVFGPLPDHVEVVTTQHHTDPLRFDIVILDAEQTACVQLSGVQFGSITPQEPMDRLDPLFHEEVWELCDELNVATLPSQEQTATMVLALGDPSPRVKQLAEALPHAVYHNCTDTLDFESDLVEGLRTMSSGLPRAHVCVVAGSFTDDTDALWTLKRIAIATEQFFEEERGDHGEGEAEGLEVLGDETFSVSLITEQALTHPNDICAPNVSHAALAGARRSLVAEQPRLRWRLIDVAPDTTLAELMSELVVPGAFSEDKTDEIILRGGLRWSVVVARTLRQQLETMAEKHELTDPEANFRIDVPKSRILSEVSWRRCPRPEPGIGEVEVQMHMVGLNYKDSVKVVGLLGSRDLEGTHFGTELGMEGVGVVTRVGPQAGDLQVGDTVVTLTKGMLVRYQIADATLCVKLPISADNQSHSLFTSSMTAFITAEHSLLALGRLQPGETVLIHGAAGGVGQAAIQVAKLHGATVIGTASTDERREFGLALGADYMVDSRTLDFVDDVQELTNGRGVDVIVSSAPGEILRHNFDAISEVGRIIEVGKADIYGHSVLDMAVFDKNITYFQIDIDRMVGWDAPRIMNMVVEIFNKLISGIYQPLPAEVFEPADVGRAFEEVFRSSRPSRVAIRLAENTAPVKAAWREVVIDPQASYLITGGFGGFGLATGRWLVRRGARHLTLVGRSGASTELARRQIAQWRTAGIDVTEELVDLTDTSAVAALIDRCKNSDHALRGIFHAAGTIADQRIADIGMADLKRVYEVKVTGGRALWSAVKAAGITLDQFVFYSSSSAMLGLLGQYSYAAANFAVQALSESIAREGQPTLCIGWGHMSGTGGGMATDKDLEKYMILCGVDAIDMDDGPIYLEEALRLGVTQASIISINWSQIGTVLSHFKHLLRTSTMISTANESHSAFDRLRADLKALDEDERSVVVGLMLAEQLATVMGVATDSIDIDLPVMELGLNSLMAVEFSARTGESLGVSLNTLMLGPSYSLRKAGAELAATIVSGVRS</sequence>
<dbReference type="Proteomes" id="UP000193247">
    <property type="component" value="Unassembled WGS sequence"/>
</dbReference>
<evidence type="ECO:0000256" key="6">
    <source>
        <dbReference type="ARBA" id="ARBA00023315"/>
    </source>
</evidence>
<feature type="active site" description="Proton acceptor; for dehydratase activity" evidence="7">
    <location>
        <position position="918"/>
    </location>
</feature>
<dbReference type="Pfam" id="PF00109">
    <property type="entry name" value="ketoacyl-synt"/>
    <property type="match status" value="1"/>
</dbReference>
<dbReference type="InterPro" id="IPR014030">
    <property type="entry name" value="Ketoacyl_synth_N"/>
</dbReference>
<dbReference type="GO" id="GO:0071770">
    <property type="term" value="P:DIM/DIP cell wall layer assembly"/>
    <property type="evidence" value="ECO:0007669"/>
    <property type="project" value="TreeGrafter"/>
</dbReference>
<dbReference type="GO" id="GO:0008270">
    <property type="term" value="F:zinc ion binding"/>
    <property type="evidence" value="ECO:0007669"/>
    <property type="project" value="InterPro"/>
</dbReference>
<dbReference type="GO" id="GO:0006633">
    <property type="term" value="P:fatty acid biosynthetic process"/>
    <property type="evidence" value="ECO:0007669"/>
    <property type="project" value="InterPro"/>
</dbReference>
<evidence type="ECO:0000256" key="2">
    <source>
        <dbReference type="ARBA" id="ARBA00022553"/>
    </source>
</evidence>
<dbReference type="Pfam" id="PF08659">
    <property type="entry name" value="KR"/>
    <property type="match status" value="1"/>
</dbReference>
<dbReference type="InterPro" id="IPR020843">
    <property type="entry name" value="ER"/>
</dbReference>
<dbReference type="InterPro" id="IPR001227">
    <property type="entry name" value="Ac_transferase_dom_sf"/>
</dbReference>
<dbReference type="PANTHER" id="PTHR43775">
    <property type="entry name" value="FATTY ACID SYNTHASE"/>
    <property type="match status" value="1"/>
</dbReference>
<dbReference type="SUPFAM" id="SSF51735">
    <property type="entry name" value="NAD(P)-binding Rossmann-fold domains"/>
    <property type="match status" value="3"/>
</dbReference>
<feature type="domain" description="PKS/mFAS DH" evidence="9">
    <location>
        <begin position="886"/>
        <end position="1159"/>
    </location>
</feature>
<dbReference type="Gene3D" id="3.40.50.720">
    <property type="entry name" value="NAD(P)-binding Rossmann-like Domain"/>
    <property type="match status" value="3"/>
</dbReference>
<keyword evidence="1" id="KW-0596">Phosphopantetheine</keyword>
<feature type="active site" description="Proton donor; for dehydratase activity" evidence="7">
    <location>
        <position position="1077"/>
    </location>
</feature>
<dbReference type="InterPro" id="IPR011032">
    <property type="entry name" value="GroES-like_sf"/>
</dbReference>
<dbReference type="SUPFAM" id="SSF50129">
    <property type="entry name" value="GroES-like"/>
    <property type="match status" value="1"/>
</dbReference>
<dbReference type="InterPro" id="IPR018201">
    <property type="entry name" value="Ketoacyl_synth_AS"/>
</dbReference>